<keyword evidence="3" id="KW-1185">Reference proteome</keyword>
<dbReference type="SMART" id="SM00829">
    <property type="entry name" value="PKS_ER"/>
    <property type="match status" value="1"/>
</dbReference>
<feature type="domain" description="Enoyl reductase (ER)" evidence="1">
    <location>
        <begin position="30"/>
        <end position="343"/>
    </location>
</feature>
<dbReference type="SUPFAM" id="SSF51735">
    <property type="entry name" value="NAD(P)-binding Rossmann-fold domains"/>
    <property type="match status" value="1"/>
</dbReference>
<dbReference type="Gene3D" id="3.90.180.10">
    <property type="entry name" value="Medium-chain alcohol dehydrogenases, catalytic domain"/>
    <property type="match status" value="1"/>
</dbReference>
<dbReference type="SUPFAM" id="SSF50129">
    <property type="entry name" value="GroES-like"/>
    <property type="match status" value="1"/>
</dbReference>
<dbReference type="InterPro" id="IPR013149">
    <property type="entry name" value="ADH-like_C"/>
</dbReference>
<accession>A0A975K8E9</accession>
<dbReference type="InterPro" id="IPR036291">
    <property type="entry name" value="NAD(P)-bd_dom_sf"/>
</dbReference>
<organism evidence="2 3">
    <name type="scientific">Sphingobium phenoxybenzoativorans</name>
    <dbReference type="NCBI Taxonomy" id="1592790"/>
    <lineage>
        <taxon>Bacteria</taxon>
        <taxon>Pseudomonadati</taxon>
        <taxon>Pseudomonadota</taxon>
        <taxon>Alphaproteobacteria</taxon>
        <taxon>Sphingomonadales</taxon>
        <taxon>Sphingomonadaceae</taxon>
        <taxon>Sphingobium</taxon>
    </lineage>
</organism>
<dbReference type="InterPro" id="IPR051397">
    <property type="entry name" value="Zn-ADH-like_protein"/>
</dbReference>
<dbReference type="PANTHER" id="PTHR43677">
    <property type="entry name" value="SHORT-CHAIN DEHYDROGENASE/REDUCTASE"/>
    <property type="match status" value="1"/>
</dbReference>
<proteinExistence type="predicted"/>
<reference evidence="2" key="1">
    <citation type="submission" date="2021-04" db="EMBL/GenBank/DDBJ databases">
        <title>Isolation of p-tert-butylphenol degrading bacteria Sphingobium phenoxybenzoativorans Tas13 from active sludge.</title>
        <authorList>
            <person name="Li Y."/>
        </authorList>
    </citation>
    <scope>NUCLEOTIDE SEQUENCE</scope>
    <source>
        <strain evidence="2">Tas13</strain>
    </source>
</reference>
<dbReference type="Proteomes" id="UP000681425">
    <property type="component" value="Chromosome"/>
</dbReference>
<dbReference type="InterPro" id="IPR011032">
    <property type="entry name" value="GroES-like_sf"/>
</dbReference>
<evidence type="ECO:0000259" key="1">
    <source>
        <dbReference type="SMART" id="SM00829"/>
    </source>
</evidence>
<dbReference type="EMBL" id="CP073910">
    <property type="protein sequence ID" value="QUT06711.1"/>
    <property type="molecule type" value="Genomic_DNA"/>
</dbReference>
<gene>
    <name evidence="2" type="ORF">KFK14_04515</name>
</gene>
<dbReference type="Pfam" id="PF08240">
    <property type="entry name" value="ADH_N"/>
    <property type="match status" value="1"/>
</dbReference>
<dbReference type="AlphaFoldDB" id="A0A975K8E9"/>
<dbReference type="GO" id="GO:0016491">
    <property type="term" value="F:oxidoreductase activity"/>
    <property type="evidence" value="ECO:0007669"/>
    <property type="project" value="InterPro"/>
</dbReference>
<dbReference type="InterPro" id="IPR013154">
    <property type="entry name" value="ADH-like_N"/>
</dbReference>
<sequence length="349" mass="35874">MRSRKKNPPELLSGPVAVQSERTMRAVVVRSFAPLRMALEEASVPDPGATEIRIRVRACGVSFVDALTARGEYQVTPDLPYVPGSECAGIIDAIGPDVTGFRVGDAVCALAWGGPFAEYLCVDQDAVALLPPGVAWAEAAVLRVAYTTAWHALKDRGALAAGERLLVLGAAGSVGQAAIELGKILGATVIAAVRGEAKRAAALAAGADTVIDISGCGLREAWEQAGLSPVDVVLDPVGGDVSDAAFRLLGWGGRHLVVGFAGGAIPAIKANIALLKGASLVGVNVGRFNKIAPVQAAANLAKIMSLYAAGEIRPRVGACFTMEAYQEALDLASGGKAIGRIALMMDAKD</sequence>
<dbReference type="InterPro" id="IPR020843">
    <property type="entry name" value="ER"/>
</dbReference>
<protein>
    <submittedName>
        <fullName evidence="2">NADPH:quinone oxidoreductase family protein</fullName>
    </submittedName>
</protein>
<dbReference type="PANTHER" id="PTHR43677:SF4">
    <property type="entry name" value="QUINONE OXIDOREDUCTASE-LIKE PROTEIN 2"/>
    <property type="match status" value="1"/>
</dbReference>
<name>A0A975K8E9_9SPHN</name>
<dbReference type="KEGG" id="spph:KFK14_04515"/>
<dbReference type="Gene3D" id="3.40.50.720">
    <property type="entry name" value="NAD(P)-binding Rossmann-like Domain"/>
    <property type="match status" value="1"/>
</dbReference>
<evidence type="ECO:0000313" key="2">
    <source>
        <dbReference type="EMBL" id="QUT06711.1"/>
    </source>
</evidence>
<dbReference type="RefSeq" id="WP_212610022.1">
    <property type="nucleotide sequence ID" value="NZ_CP073910.1"/>
</dbReference>
<dbReference type="CDD" id="cd08241">
    <property type="entry name" value="QOR1"/>
    <property type="match status" value="1"/>
</dbReference>
<evidence type="ECO:0000313" key="3">
    <source>
        <dbReference type="Proteomes" id="UP000681425"/>
    </source>
</evidence>
<dbReference type="Pfam" id="PF00107">
    <property type="entry name" value="ADH_zinc_N"/>
    <property type="match status" value="1"/>
</dbReference>